<dbReference type="PANTHER" id="PTHR24421:SF10">
    <property type="entry name" value="NITRATE_NITRITE SENSOR PROTEIN NARQ"/>
    <property type="match status" value="1"/>
</dbReference>
<dbReference type="GO" id="GO:0000155">
    <property type="term" value="F:phosphorelay sensor kinase activity"/>
    <property type="evidence" value="ECO:0007669"/>
    <property type="project" value="InterPro"/>
</dbReference>
<dbReference type="InterPro" id="IPR036890">
    <property type="entry name" value="HATPase_C_sf"/>
</dbReference>
<evidence type="ECO:0000256" key="4">
    <source>
        <dbReference type="ARBA" id="ARBA00022679"/>
    </source>
</evidence>
<gene>
    <name evidence="10" type="ORF">TK11N_05530</name>
    <name evidence="11" type="ORF">TK2N_05610</name>
</gene>
<dbReference type="Proteomes" id="UP000886597">
    <property type="component" value="Unassembled WGS sequence"/>
</dbReference>
<accession>A0AAN4RJ85</accession>
<evidence type="ECO:0000256" key="2">
    <source>
        <dbReference type="ARBA" id="ARBA00012438"/>
    </source>
</evidence>
<evidence type="ECO:0000313" key="10">
    <source>
        <dbReference type="EMBL" id="GEQ48701.1"/>
    </source>
</evidence>
<evidence type="ECO:0000256" key="6">
    <source>
        <dbReference type="ARBA" id="ARBA00022777"/>
    </source>
</evidence>
<dbReference type="EMBL" id="BKBQ01000006">
    <property type="protein sequence ID" value="GEQ53717.1"/>
    <property type="molecule type" value="Genomic_DNA"/>
</dbReference>
<reference evidence="11" key="2">
    <citation type="journal article" date="2020" name="Int. Dairy J.">
        <title>Lactic acid bacterial diversity in Brie cheese focusing on salt concentration and pH of isolation medium and characterisation of halophilic and alkaliphilic lactic acid bacterial isolates.</title>
        <authorList>
            <person name="Unno R."/>
            <person name="Matsutani M."/>
            <person name="Suzuki T."/>
            <person name="Kodama K."/>
            <person name="Matsushita H."/>
            <person name="Yamasato K."/>
            <person name="Koizumi Y."/>
            <person name="Ishikawa M."/>
        </authorList>
    </citation>
    <scope>NUCLEOTIDE SEQUENCE</scope>
    <source>
        <strain evidence="11">7C1</strain>
        <strain evidence="10">8C4</strain>
    </source>
</reference>
<organism evidence="11 12">
    <name type="scientific">Tetragenococcus koreensis</name>
    <dbReference type="NCBI Taxonomy" id="290335"/>
    <lineage>
        <taxon>Bacteria</taxon>
        <taxon>Bacillati</taxon>
        <taxon>Bacillota</taxon>
        <taxon>Bacilli</taxon>
        <taxon>Lactobacillales</taxon>
        <taxon>Enterococcaceae</taxon>
        <taxon>Tetragenococcus</taxon>
    </lineage>
</organism>
<evidence type="ECO:0000256" key="8">
    <source>
        <dbReference type="ARBA" id="ARBA00023012"/>
    </source>
</evidence>
<comment type="caution">
    <text evidence="11">The sequence shown here is derived from an EMBL/GenBank/DDBJ whole genome shotgun (WGS) entry which is preliminary data.</text>
</comment>
<dbReference type="Gene3D" id="1.20.5.1930">
    <property type="match status" value="1"/>
</dbReference>
<keyword evidence="13" id="KW-1185">Reference proteome</keyword>
<dbReference type="Gene3D" id="3.30.565.10">
    <property type="entry name" value="Histidine kinase-like ATPase, C-terminal domain"/>
    <property type="match status" value="1"/>
</dbReference>
<dbReference type="InterPro" id="IPR011712">
    <property type="entry name" value="Sig_transdc_His_kin_sub3_dim/P"/>
</dbReference>
<comment type="catalytic activity">
    <reaction evidence="1">
        <text>ATP + protein L-histidine = ADP + protein N-phospho-L-histidine.</text>
        <dbReference type="EC" id="2.7.13.3"/>
    </reaction>
</comment>
<dbReference type="InterPro" id="IPR050482">
    <property type="entry name" value="Sensor_HK_TwoCompSys"/>
</dbReference>
<keyword evidence="5" id="KW-0547">Nucleotide-binding</keyword>
<evidence type="ECO:0000256" key="3">
    <source>
        <dbReference type="ARBA" id="ARBA00022553"/>
    </source>
</evidence>
<dbReference type="Proteomes" id="UP000886607">
    <property type="component" value="Unassembled WGS sequence"/>
</dbReference>
<dbReference type="GO" id="GO:0016020">
    <property type="term" value="C:membrane"/>
    <property type="evidence" value="ECO:0007669"/>
    <property type="project" value="InterPro"/>
</dbReference>
<sequence>MEKVTRQEERNQIAREIHDSVGHRLTALTMQLEAARLQAKDSESQKTFAQLKTLAQDSLADTRSAVKTFKTEDTAGIQAVIQLIRKLESESQLRVAITMKTGVLGIVLSNKQSVTLYRSIQEALTNMMRHSLSRQAAIEFQIIAQRDLRFQVTHPLKEKVTITEGFGLTNMRERLSEIGGRLTVSQSGEELHLIGQFPLEVKNDD</sequence>
<evidence type="ECO:0000313" key="11">
    <source>
        <dbReference type="EMBL" id="GEQ53717.1"/>
    </source>
</evidence>
<evidence type="ECO:0000259" key="9">
    <source>
        <dbReference type="Pfam" id="PF07730"/>
    </source>
</evidence>
<proteinExistence type="predicted"/>
<evidence type="ECO:0000256" key="1">
    <source>
        <dbReference type="ARBA" id="ARBA00000085"/>
    </source>
</evidence>
<evidence type="ECO:0000256" key="7">
    <source>
        <dbReference type="ARBA" id="ARBA00022840"/>
    </source>
</evidence>
<dbReference type="CDD" id="cd16917">
    <property type="entry name" value="HATPase_UhpB-NarQ-NarX-like"/>
    <property type="match status" value="1"/>
</dbReference>
<keyword evidence="7" id="KW-0067">ATP-binding</keyword>
<dbReference type="Pfam" id="PF07730">
    <property type="entry name" value="HisKA_3"/>
    <property type="match status" value="1"/>
</dbReference>
<dbReference type="PANTHER" id="PTHR24421">
    <property type="entry name" value="NITRATE/NITRITE SENSOR PROTEIN NARX-RELATED"/>
    <property type="match status" value="1"/>
</dbReference>
<keyword evidence="4" id="KW-0808">Transferase</keyword>
<evidence type="ECO:0000313" key="12">
    <source>
        <dbReference type="Proteomes" id="UP000886597"/>
    </source>
</evidence>
<dbReference type="RefSeq" id="WP_234755030.1">
    <property type="nucleotide sequence ID" value="NZ_JAKEIV010000005.1"/>
</dbReference>
<name>A0AAN4RJ85_9ENTE</name>
<evidence type="ECO:0000313" key="13">
    <source>
        <dbReference type="Proteomes" id="UP000886607"/>
    </source>
</evidence>
<dbReference type="GO" id="GO:0046983">
    <property type="term" value="F:protein dimerization activity"/>
    <property type="evidence" value="ECO:0007669"/>
    <property type="project" value="InterPro"/>
</dbReference>
<dbReference type="EMBL" id="BKBO01000006">
    <property type="protein sequence ID" value="GEQ48701.1"/>
    <property type="molecule type" value="Genomic_DNA"/>
</dbReference>
<keyword evidence="3" id="KW-0597">Phosphoprotein</keyword>
<feature type="domain" description="Signal transduction histidine kinase subgroup 3 dimerisation and phosphoacceptor" evidence="9">
    <location>
        <begin position="9"/>
        <end position="72"/>
    </location>
</feature>
<dbReference type="AlphaFoldDB" id="A0AAN4RJ85"/>
<protein>
    <recommendedName>
        <fullName evidence="2">histidine kinase</fullName>
        <ecNumber evidence="2">2.7.13.3</ecNumber>
    </recommendedName>
</protein>
<keyword evidence="6" id="KW-0418">Kinase</keyword>
<dbReference type="EC" id="2.7.13.3" evidence="2"/>
<reference evidence="11" key="1">
    <citation type="submission" date="2019-08" db="EMBL/GenBank/DDBJ databases">
        <authorList>
            <person name="Ishikawa M."/>
            <person name="Suzuki T."/>
            <person name="Matsutani M."/>
        </authorList>
    </citation>
    <scope>NUCLEOTIDE SEQUENCE</scope>
    <source>
        <strain evidence="11">7C1</strain>
        <strain evidence="10">8C4</strain>
    </source>
</reference>
<keyword evidence="8" id="KW-0902">Two-component regulatory system</keyword>
<evidence type="ECO:0000256" key="5">
    <source>
        <dbReference type="ARBA" id="ARBA00022741"/>
    </source>
</evidence>
<dbReference type="GO" id="GO:0005524">
    <property type="term" value="F:ATP binding"/>
    <property type="evidence" value="ECO:0007669"/>
    <property type="project" value="UniProtKB-KW"/>
</dbReference>